<evidence type="ECO:0000259" key="1">
    <source>
        <dbReference type="Pfam" id="PF13456"/>
    </source>
</evidence>
<dbReference type="SUPFAM" id="SSF53098">
    <property type="entry name" value="Ribonuclease H-like"/>
    <property type="match status" value="1"/>
</dbReference>
<dbReference type="InterPro" id="IPR052929">
    <property type="entry name" value="RNase_H-like_EbsB-rel"/>
</dbReference>
<protein>
    <recommendedName>
        <fullName evidence="1">RNase H type-1 domain-containing protein</fullName>
    </recommendedName>
</protein>
<gene>
    <name evidence="2" type="ORF">OsI_03715</name>
</gene>
<dbReference type="HOGENOM" id="CLU_000680_14_6_1"/>
<dbReference type="Gramene" id="BGIOSGA000838-TA">
    <property type="protein sequence ID" value="BGIOSGA000838-PA"/>
    <property type="gene ID" value="BGIOSGA000838"/>
</dbReference>
<dbReference type="InterPro" id="IPR036397">
    <property type="entry name" value="RNaseH_sf"/>
</dbReference>
<dbReference type="STRING" id="39946.B8A9E6"/>
<dbReference type="PANTHER" id="PTHR47074">
    <property type="entry name" value="BNAC02G40300D PROTEIN"/>
    <property type="match status" value="1"/>
</dbReference>
<dbReference type="InterPro" id="IPR002156">
    <property type="entry name" value="RNaseH_domain"/>
</dbReference>
<dbReference type="OMA" id="RCQNNIS"/>
<keyword evidence="3" id="KW-1185">Reference proteome</keyword>
<dbReference type="Gene3D" id="3.30.420.10">
    <property type="entry name" value="Ribonuclease H-like superfamily/Ribonuclease H"/>
    <property type="match status" value="1"/>
</dbReference>
<feature type="domain" description="RNase H type-1" evidence="1">
    <location>
        <begin position="4"/>
        <end position="128"/>
    </location>
</feature>
<proteinExistence type="predicted"/>
<dbReference type="GO" id="GO:0004523">
    <property type="term" value="F:RNA-DNA hybrid ribonuclease activity"/>
    <property type="evidence" value="ECO:0007669"/>
    <property type="project" value="InterPro"/>
</dbReference>
<dbReference type="PANTHER" id="PTHR47074:SF11">
    <property type="entry name" value="REVERSE TRANSCRIPTASE-LIKE PROTEIN"/>
    <property type="match status" value="1"/>
</dbReference>
<dbReference type="InterPro" id="IPR044730">
    <property type="entry name" value="RNase_H-like_dom_plant"/>
</dbReference>
<accession>B8A9E6</accession>
<dbReference type="Pfam" id="PF13456">
    <property type="entry name" value="RVT_3"/>
    <property type="match status" value="1"/>
</dbReference>
<dbReference type="Proteomes" id="UP000007015">
    <property type="component" value="Chromosome 1"/>
</dbReference>
<reference evidence="2 3" key="1">
    <citation type="journal article" date="2005" name="PLoS Biol.">
        <title>The genomes of Oryza sativa: a history of duplications.</title>
        <authorList>
            <person name="Yu J."/>
            <person name="Wang J."/>
            <person name="Lin W."/>
            <person name="Li S."/>
            <person name="Li H."/>
            <person name="Zhou J."/>
            <person name="Ni P."/>
            <person name="Dong W."/>
            <person name="Hu S."/>
            <person name="Zeng C."/>
            <person name="Zhang J."/>
            <person name="Zhang Y."/>
            <person name="Li R."/>
            <person name="Xu Z."/>
            <person name="Li S."/>
            <person name="Li X."/>
            <person name="Zheng H."/>
            <person name="Cong L."/>
            <person name="Lin L."/>
            <person name="Yin J."/>
            <person name="Geng J."/>
            <person name="Li G."/>
            <person name="Shi J."/>
            <person name="Liu J."/>
            <person name="Lv H."/>
            <person name="Li J."/>
            <person name="Wang J."/>
            <person name="Deng Y."/>
            <person name="Ran L."/>
            <person name="Shi X."/>
            <person name="Wang X."/>
            <person name="Wu Q."/>
            <person name="Li C."/>
            <person name="Ren X."/>
            <person name="Wang J."/>
            <person name="Wang X."/>
            <person name="Li D."/>
            <person name="Liu D."/>
            <person name="Zhang X."/>
            <person name="Ji Z."/>
            <person name="Zhao W."/>
            <person name="Sun Y."/>
            <person name="Zhang Z."/>
            <person name="Bao J."/>
            <person name="Han Y."/>
            <person name="Dong L."/>
            <person name="Ji J."/>
            <person name="Chen P."/>
            <person name="Wu S."/>
            <person name="Liu J."/>
            <person name="Xiao Y."/>
            <person name="Bu D."/>
            <person name="Tan J."/>
            <person name="Yang L."/>
            <person name="Ye C."/>
            <person name="Zhang J."/>
            <person name="Xu J."/>
            <person name="Zhou Y."/>
            <person name="Yu Y."/>
            <person name="Zhang B."/>
            <person name="Zhuang S."/>
            <person name="Wei H."/>
            <person name="Liu B."/>
            <person name="Lei M."/>
            <person name="Yu H."/>
            <person name="Li Y."/>
            <person name="Xu H."/>
            <person name="Wei S."/>
            <person name="He X."/>
            <person name="Fang L."/>
            <person name="Zhang Z."/>
            <person name="Zhang Y."/>
            <person name="Huang X."/>
            <person name="Su Z."/>
            <person name="Tong W."/>
            <person name="Li J."/>
            <person name="Tong Z."/>
            <person name="Li S."/>
            <person name="Ye J."/>
            <person name="Wang L."/>
            <person name="Fang L."/>
            <person name="Lei T."/>
            <person name="Chen C."/>
            <person name="Chen H."/>
            <person name="Xu Z."/>
            <person name="Li H."/>
            <person name="Huang H."/>
            <person name="Zhang F."/>
            <person name="Xu H."/>
            <person name="Li N."/>
            <person name="Zhao C."/>
            <person name="Li S."/>
            <person name="Dong L."/>
            <person name="Huang Y."/>
            <person name="Li L."/>
            <person name="Xi Y."/>
            <person name="Qi Q."/>
            <person name="Li W."/>
            <person name="Zhang B."/>
            <person name="Hu W."/>
            <person name="Zhang Y."/>
            <person name="Tian X."/>
            <person name="Jiao Y."/>
            <person name="Liang X."/>
            <person name="Jin J."/>
            <person name="Gao L."/>
            <person name="Zheng W."/>
            <person name="Hao B."/>
            <person name="Liu S."/>
            <person name="Wang W."/>
            <person name="Yuan L."/>
            <person name="Cao M."/>
            <person name="McDermott J."/>
            <person name="Samudrala R."/>
            <person name="Wang J."/>
            <person name="Wong G.K."/>
            <person name="Yang H."/>
        </authorList>
    </citation>
    <scope>NUCLEOTIDE SEQUENCE [LARGE SCALE GENOMIC DNA]</scope>
    <source>
        <strain evidence="3">cv. 93-11</strain>
    </source>
</reference>
<name>B8A9E6_ORYSI</name>
<sequence length="157" mass="17333">MKLNVDGSFDATSGTGGLGAVLRNSLGSVILSFFSACGFMERCSSPLEAELLARKEGINLALQWTLLPLIMESDCLVAINMIQSPGREMSQLAYLVRDIEELLADDRVVSIQKVQRCQNNISHFLANRGRTNFLSEFWPDGSCNLISQFVNEEALNE</sequence>
<evidence type="ECO:0000313" key="2">
    <source>
        <dbReference type="EMBL" id="EEC71468.1"/>
    </source>
</evidence>
<dbReference type="GO" id="GO:0003676">
    <property type="term" value="F:nucleic acid binding"/>
    <property type="evidence" value="ECO:0007669"/>
    <property type="project" value="InterPro"/>
</dbReference>
<evidence type="ECO:0000313" key="3">
    <source>
        <dbReference type="Proteomes" id="UP000007015"/>
    </source>
</evidence>
<organism evidence="2 3">
    <name type="scientific">Oryza sativa subsp. indica</name>
    <name type="common">Rice</name>
    <dbReference type="NCBI Taxonomy" id="39946"/>
    <lineage>
        <taxon>Eukaryota</taxon>
        <taxon>Viridiplantae</taxon>
        <taxon>Streptophyta</taxon>
        <taxon>Embryophyta</taxon>
        <taxon>Tracheophyta</taxon>
        <taxon>Spermatophyta</taxon>
        <taxon>Magnoliopsida</taxon>
        <taxon>Liliopsida</taxon>
        <taxon>Poales</taxon>
        <taxon>Poaceae</taxon>
        <taxon>BOP clade</taxon>
        <taxon>Oryzoideae</taxon>
        <taxon>Oryzeae</taxon>
        <taxon>Oryzinae</taxon>
        <taxon>Oryza</taxon>
        <taxon>Oryza sativa</taxon>
    </lineage>
</organism>
<dbReference type="AlphaFoldDB" id="B8A9E6"/>
<dbReference type="CDD" id="cd06222">
    <property type="entry name" value="RNase_H_like"/>
    <property type="match status" value="1"/>
</dbReference>
<dbReference type="EMBL" id="CM000126">
    <property type="protein sequence ID" value="EEC71468.1"/>
    <property type="molecule type" value="Genomic_DNA"/>
</dbReference>
<dbReference type="InterPro" id="IPR012337">
    <property type="entry name" value="RNaseH-like_sf"/>
</dbReference>